<name>A0A9D9N9V1_9BACT</name>
<dbReference type="SUPFAM" id="SSF51344">
    <property type="entry name" value="Epsilon subunit of F1F0-ATP synthase N-terminal domain"/>
    <property type="match status" value="1"/>
</dbReference>
<dbReference type="AlphaFoldDB" id="A0A9D9N9V1"/>
<comment type="similarity">
    <text evidence="3">Belongs to the ATPase epsilon chain family.</text>
</comment>
<dbReference type="CDD" id="cd12152">
    <property type="entry name" value="F1-ATPase_delta"/>
    <property type="match status" value="1"/>
</dbReference>
<keyword evidence="7" id="KW-0066">ATP synthesis</keyword>
<reference evidence="9" key="1">
    <citation type="submission" date="2020-10" db="EMBL/GenBank/DDBJ databases">
        <authorList>
            <person name="Gilroy R."/>
        </authorList>
    </citation>
    <scope>NUCLEOTIDE SEQUENCE</scope>
    <source>
        <strain evidence="9">10037</strain>
    </source>
</reference>
<gene>
    <name evidence="9" type="ORF">IAB93_05825</name>
</gene>
<dbReference type="Proteomes" id="UP000823597">
    <property type="component" value="Unassembled WGS sequence"/>
</dbReference>
<sequence length="83" mass="8759">MGTDHIRLNISSPEMQPYSLETESVTLPGENGRFTVLPGHAPLISTLTEGDILYTAAGKESALHIKSGFAEVGGNMVCVSAEL</sequence>
<dbReference type="GO" id="GO:0012505">
    <property type="term" value="C:endomembrane system"/>
    <property type="evidence" value="ECO:0007669"/>
    <property type="project" value="UniProtKB-SubCell"/>
</dbReference>
<comment type="caution">
    <text evidence="9">The sequence shown here is derived from an EMBL/GenBank/DDBJ whole genome shotgun (WGS) entry which is preliminary data.</text>
</comment>
<dbReference type="InterPro" id="IPR001469">
    <property type="entry name" value="ATP_synth_F1_dsu/esu"/>
</dbReference>
<evidence type="ECO:0000313" key="10">
    <source>
        <dbReference type="Proteomes" id="UP000823597"/>
    </source>
</evidence>
<evidence type="ECO:0000256" key="7">
    <source>
        <dbReference type="ARBA" id="ARBA00023196"/>
    </source>
</evidence>
<proteinExistence type="inferred from homology"/>
<accession>A0A9D9N9V1</accession>
<evidence type="ECO:0000256" key="6">
    <source>
        <dbReference type="ARBA" id="ARBA00023136"/>
    </source>
</evidence>
<evidence type="ECO:0000313" key="9">
    <source>
        <dbReference type="EMBL" id="MBO8465499.1"/>
    </source>
</evidence>
<dbReference type="InterPro" id="IPR020546">
    <property type="entry name" value="ATP_synth_F1_dsu/esu_N"/>
</dbReference>
<dbReference type="EMBL" id="JADIME010000061">
    <property type="protein sequence ID" value="MBO8465499.1"/>
    <property type="molecule type" value="Genomic_DNA"/>
</dbReference>
<dbReference type="InterPro" id="IPR036771">
    <property type="entry name" value="ATPsynth_dsu/esu_N"/>
</dbReference>
<protein>
    <recommendedName>
        <fullName evidence="8">ATP synthase F1 complex delta/epsilon subunit N-terminal domain-containing protein</fullName>
    </recommendedName>
</protein>
<feature type="domain" description="ATP synthase F1 complex delta/epsilon subunit N-terminal" evidence="8">
    <location>
        <begin position="7"/>
        <end position="82"/>
    </location>
</feature>
<dbReference type="Pfam" id="PF02823">
    <property type="entry name" value="ATP-synt_DE_N"/>
    <property type="match status" value="1"/>
</dbReference>
<evidence type="ECO:0000256" key="5">
    <source>
        <dbReference type="ARBA" id="ARBA00023065"/>
    </source>
</evidence>
<comment type="subcellular location">
    <subcellularLocation>
        <location evidence="2">Endomembrane system</location>
        <topology evidence="2">Peripheral membrane protein</topology>
    </subcellularLocation>
</comment>
<dbReference type="GO" id="GO:0046933">
    <property type="term" value="F:proton-transporting ATP synthase activity, rotational mechanism"/>
    <property type="evidence" value="ECO:0007669"/>
    <property type="project" value="InterPro"/>
</dbReference>
<organism evidence="9 10">
    <name type="scientific">Candidatus Merdivivens pullistercoris</name>
    <dbReference type="NCBI Taxonomy" id="2840873"/>
    <lineage>
        <taxon>Bacteria</taxon>
        <taxon>Pseudomonadati</taxon>
        <taxon>Bacteroidota</taxon>
        <taxon>Bacteroidia</taxon>
        <taxon>Bacteroidales</taxon>
        <taxon>Muribaculaceae</taxon>
        <taxon>Muribaculaceae incertae sedis</taxon>
        <taxon>Candidatus Merdivivens</taxon>
    </lineage>
</organism>
<evidence type="ECO:0000256" key="3">
    <source>
        <dbReference type="ARBA" id="ARBA00005712"/>
    </source>
</evidence>
<keyword evidence="7" id="KW-0139">CF(1)</keyword>
<keyword evidence="6" id="KW-0472">Membrane</keyword>
<comment type="function">
    <text evidence="1">Produces ATP from ADP in the presence of a proton gradient across the membrane.</text>
</comment>
<evidence type="ECO:0000256" key="1">
    <source>
        <dbReference type="ARBA" id="ARBA00003543"/>
    </source>
</evidence>
<reference evidence="9" key="2">
    <citation type="journal article" date="2021" name="PeerJ">
        <title>Extensive microbial diversity within the chicken gut microbiome revealed by metagenomics and culture.</title>
        <authorList>
            <person name="Gilroy R."/>
            <person name="Ravi A."/>
            <person name="Getino M."/>
            <person name="Pursley I."/>
            <person name="Horton D.L."/>
            <person name="Alikhan N.F."/>
            <person name="Baker D."/>
            <person name="Gharbi K."/>
            <person name="Hall N."/>
            <person name="Watson M."/>
            <person name="Adriaenssens E.M."/>
            <person name="Foster-Nyarko E."/>
            <person name="Jarju S."/>
            <person name="Secka A."/>
            <person name="Antonio M."/>
            <person name="Oren A."/>
            <person name="Chaudhuri R.R."/>
            <person name="La Ragione R."/>
            <person name="Hildebrand F."/>
            <person name="Pallen M.J."/>
        </authorList>
    </citation>
    <scope>NUCLEOTIDE SEQUENCE</scope>
    <source>
        <strain evidence="9">10037</strain>
    </source>
</reference>
<dbReference type="Gene3D" id="2.60.15.10">
    <property type="entry name" value="F0F1 ATP synthase delta/epsilon subunit, N-terminal"/>
    <property type="match status" value="1"/>
</dbReference>
<evidence type="ECO:0000259" key="8">
    <source>
        <dbReference type="Pfam" id="PF02823"/>
    </source>
</evidence>
<evidence type="ECO:0000256" key="2">
    <source>
        <dbReference type="ARBA" id="ARBA00004184"/>
    </source>
</evidence>
<dbReference type="GO" id="GO:0045259">
    <property type="term" value="C:proton-transporting ATP synthase complex"/>
    <property type="evidence" value="ECO:0007669"/>
    <property type="project" value="UniProtKB-KW"/>
</dbReference>
<keyword evidence="4" id="KW-0813">Transport</keyword>
<evidence type="ECO:0000256" key="4">
    <source>
        <dbReference type="ARBA" id="ARBA00022448"/>
    </source>
</evidence>
<keyword evidence="5" id="KW-0406">Ion transport</keyword>